<dbReference type="Pfam" id="PF12796">
    <property type="entry name" value="Ank_2"/>
    <property type="match status" value="1"/>
</dbReference>
<dbReference type="PANTHER" id="PTHR22677">
    <property type="entry name" value="ANKYRIN REPEAT DOMAIN-CONTAINING PROTEIN 60"/>
    <property type="match status" value="1"/>
</dbReference>
<gene>
    <name evidence="3" type="primary">LOC113215130</name>
</gene>
<dbReference type="PROSITE" id="PS50088">
    <property type="entry name" value="ANK_REPEAT"/>
    <property type="match status" value="1"/>
</dbReference>
<sequence length="1354" mass="155281">MALYHEETRSPPFKRRVLNFKLLVASSAGNKDEVIRLVGEDGADLHYKDSDGNTCLHYAANAEKRSQEVITQLLDRGANRSAENNNCETALDIAFQSKNYDSMQQIITTLYDDAGQLFADNTKLQQNIGGQHDHMGEKQEFDLFDATLHCRYDYKYMSEIDMLLKFLWAPCISTEVDVRLYVIFYMSLDKKKFIRLSVTDSQTTLLTSWTTVDNNKDQVEGGRDKFIEFLSDDKDDPITSAIAKAIIVSDWIRDKNKSKNLNTGQLHDLVSSFKFSHIEWRVFFANVLNEVKRTTKKAKKCTDFLRGAQKGMSFKTANAILYSIETFAVQDTYCATIPMPKDQTDLLKRCKKAYFKRVYNAVFRQKNVVDVLSTFATLRQHILKKSGLFQISLDTFRSFIEDKLKMKMEQFLSAMSDFAETVEKNLQIRPGQANHRILQQESQNVFKVLKQNAVQFGSAERYTTPTEISDSIRKFCENVDKLSEEPSRLQKVVFDLLVNVFPRLTEEKSPLGGRLSQLRNSIMHDFQNLTATQVSQNIPSAVIDMYRYELALNMSEVLKCFRNDEDFLDLRTDLSSVIEKTGKHYANLRLYTSKGTGHLSDAYDSAWIEKEISKIVSTYVNCLAPILDCSDHKDEDIVHSLPELSSLQKREIFEKWWAVQKISGDTEEKRRLDKSLCSDYMEKLGLSELAAQLAVLSSFTSINNSANITLEEEIKNEVNGLLHLSIFGKNHISTRYVIVLFEYFMNDKDSFNRHIGQNDISPQTRILIEERLKLILNNQQTKQVEWGQGKLVEVNKSAIVLNILKILNEVERAYQLKYETVSSALEDPAFVLYLVDIEVKQNDAGVTHCVLQNPFRINRLARELPRIDFMAPFLAAILAKTGDLHVFDHNSLNVLLKTILQGSADISYVGSLISLLNDRVTQIMFDIIVKEDVGKEKAQFVLTEITLNGDLEKCIKRLEITRKLEVSNIELRIASLANEAVLEKLYAQKLDHAETLINEVTWSLAQIRLARTSLLTTDSPGKAIRRTSCPSYPFYGGDEVLNISHSRNAVHSGEYLKEGTLTDETSTERILFGDNNIIIGLNLLKAKLYNARGEQLCKCAQFKQRQDCEGKKKFQQARSILKNIRDSFQGQGNTTRNYMLALSRSAHTALKLRKCEHGGVEFVKEALTYEKEIWRVLWRTIAMSDEPPPTDCLTFLNRADGSKKYKALMADTEFWRYLNVEKVWKNIAHHKALLGSLLNKTVYIERATQMLREHLALCAKRTDLYTTFLRSKLHKHLSSNYRILAKISQNQDNRISYFYQAKRLEFILIHYKSGLGWYNIDSDHTKYCSDNANKAIKSLRAIEKYLTFETVDNS</sequence>
<evidence type="ECO:0000256" key="1">
    <source>
        <dbReference type="PROSITE-ProRule" id="PRU00023"/>
    </source>
</evidence>
<organism evidence="2 3">
    <name type="scientific">Frankliniella occidentalis</name>
    <name type="common">Western flower thrips</name>
    <name type="synonym">Euthrips occidentalis</name>
    <dbReference type="NCBI Taxonomy" id="133901"/>
    <lineage>
        <taxon>Eukaryota</taxon>
        <taxon>Metazoa</taxon>
        <taxon>Ecdysozoa</taxon>
        <taxon>Arthropoda</taxon>
        <taxon>Hexapoda</taxon>
        <taxon>Insecta</taxon>
        <taxon>Pterygota</taxon>
        <taxon>Neoptera</taxon>
        <taxon>Paraneoptera</taxon>
        <taxon>Thysanoptera</taxon>
        <taxon>Terebrantia</taxon>
        <taxon>Thripoidea</taxon>
        <taxon>Thripidae</taxon>
        <taxon>Frankliniella</taxon>
    </lineage>
</organism>
<dbReference type="PANTHER" id="PTHR22677:SF4">
    <property type="entry name" value="USHER SYNDROME TYPE-1G PROTEIN-LIKE PROTEIN"/>
    <property type="match status" value="1"/>
</dbReference>
<evidence type="ECO:0000313" key="2">
    <source>
        <dbReference type="Proteomes" id="UP000504606"/>
    </source>
</evidence>
<dbReference type="Proteomes" id="UP000504606">
    <property type="component" value="Unplaced"/>
</dbReference>
<accession>A0A6J1TCJ4</accession>
<keyword evidence="2" id="KW-1185">Reference proteome</keyword>
<protein>
    <submittedName>
        <fullName evidence="3">Uncharacterized protein LOC113215130</fullName>
    </submittedName>
</protein>
<dbReference type="KEGG" id="foc:113215130"/>
<proteinExistence type="predicted"/>
<feature type="repeat" description="ANK" evidence="1">
    <location>
        <begin position="51"/>
        <end position="85"/>
    </location>
</feature>
<dbReference type="InterPro" id="IPR002110">
    <property type="entry name" value="Ankyrin_rpt"/>
</dbReference>
<dbReference type="OrthoDB" id="2157354at2759"/>
<name>A0A6J1TCJ4_FRAOC</name>
<dbReference type="PROSITE" id="PS50297">
    <property type="entry name" value="ANK_REP_REGION"/>
    <property type="match status" value="1"/>
</dbReference>
<reference evidence="3" key="1">
    <citation type="submission" date="2025-08" db="UniProtKB">
        <authorList>
            <consortium name="RefSeq"/>
        </authorList>
    </citation>
    <scope>IDENTIFICATION</scope>
    <source>
        <tissue evidence="3">Whole organism</tissue>
    </source>
</reference>
<dbReference type="SMART" id="SM00248">
    <property type="entry name" value="ANK"/>
    <property type="match status" value="2"/>
</dbReference>
<keyword evidence="1" id="KW-0040">ANK repeat</keyword>
<dbReference type="GeneID" id="113215130"/>
<evidence type="ECO:0000313" key="3">
    <source>
        <dbReference type="RefSeq" id="XP_026290492.2"/>
    </source>
</evidence>
<dbReference type="InterPro" id="IPR036770">
    <property type="entry name" value="Ankyrin_rpt-contain_sf"/>
</dbReference>
<dbReference type="RefSeq" id="XP_026290492.2">
    <property type="nucleotide sequence ID" value="XM_026434707.2"/>
</dbReference>
<dbReference type="Gene3D" id="1.25.40.20">
    <property type="entry name" value="Ankyrin repeat-containing domain"/>
    <property type="match status" value="1"/>
</dbReference>
<dbReference type="SUPFAM" id="SSF48403">
    <property type="entry name" value="Ankyrin repeat"/>
    <property type="match status" value="1"/>
</dbReference>
<dbReference type="InterPro" id="IPR039323">
    <property type="entry name" value="ANKRD_45/46/60"/>
</dbReference>